<dbReference type="InParanoid" id="C4JFH6"/>
<dbReference type="PANTHER" id="PTHR24198:SF165">
    <property type="entry name" value="ANKYRIN REPEAT-CONTAINING PROTEIN-RELATED"/>
    <property type="match status" value="1"/>
</dbReference>
<dbReference type="PROSITE" id="PS50181">
    <property type="entry name" value="FBOX"/>
    <property type="match status" value="1"/>
</dbReference>
<keyword evidence="1" id="KW-0677">Repeat</keyword>
<dbReference type="KEGG" id="ure:UREG_00990"/>
<keyword evidence="6" id="KW-1185">Reference proteome</keyword>
<reference evidence="6" key="1">
    <citation type="journal article" date="2009" name="Genome Res.">
        <title>Comparative genomic analyses of the human fungal pathogens Coccidioides and their relatives.</title>
        <authorList>
            <person name="Sharpton T.J."/>
            <person name="Stajich J.E."/>
            <person name="Rounsley S.D."/>
            <person name="Gardner M.J."/>
            <person name="Wortman J.R."/>
            <person name="Jordar V.S."/>
            <person name="Maiti R."/>
            <person name="Kodira C.D."/>
            <person name="Neafsey D.E."/>
            <person name="Zeng Q."/>
            <person name="Hung C.-Y."/>
            <person name="McMahan C."/>
            <person name="Muszewska A."/>
            <person name="Grynberg M."/>
            <person name="Mandel M.A."/>
            <person name="Kellner E.M."/>
            <person name="Barker B.M."/>
            <person name="Galgiani J.N."/>
            <person name="Orbach M.J."/>
            <person name="Kirkland T.N."/>
            <person name="Cole G.T."/>
            <person name="Henn M.R."/>
            <person name="Birren B.W."/>
            <person name="Taylor J.W."/>
        </authorList>
    </citation>
    <scope>NUCLEOTIDE SEQUENCE [LARGE SCALE GENOMIC DNA]</scope>
    <source>
        <strain evidence="6">UAMH 1704</strain>
    </source>
</reference>
<accession>C4JFH6</accession>
<name>C4JFH6_UNCRE</name>
<dbReference type="Pfam" id="PF12796">
    <property type="entry name" value="Ank_2"/>
    <property type="match status" value="3"/>
</dbReference>
<feature type="repeat" description="ANK" evidence="3">
    <location>
        <begin position="335"/>
        <end position="358"/>
    </location>
</feature>
<dbReference type="SMART" id="SM00248">
    <property type="entry name" value="ANK"/>
    <property type="match status" value="9"/>
</dbReference>
<evidence type="ECO:0000313" key="6">
    <source>
        <dbReference type="Proteomes" id="UP000002058"/>
    </source>
</evidence>
<feature type="domain" description="F-box" evidence="4">
    <location>
        <begin position="24"/>
        <end position="80"/>
    </location>
</feature>
<dbReference type="Gene3D" id="1.25.40.20">
    <property type="entry name" value="Ankyrin repeat-containing domain"/>
    <property type="match status" value="1"/>
</dbReference>
<dbReference type="Proteomes" id="UP000002058">
    <property type="component" value="Unassembled WGS sequence"/>
</dbReference>
<dbReference type="SUPFAM" id="SSF48403">
    <property type="entry name" value="Ankyrin repeat"/>
    <property type="match status" value="2"/>
</dbReference>
<dbReference type="STRING" id="336963.C4JFH6"/>
<dbReference type="InterPro" id="IPR001810">
    <property type="entry name" value="F-box_dom"/>
</dbReference>
<dbReference type="OrthoDB" id="4171104at2759"/>
<dbReference type="RefSeq" id="XP_002541474.1">
    <property type="nucleotide sequence ID" value="XM_002541428.1"/>
</dbReference>
<dbReference type="eggNOG" id="KOG4177">
    <property type="taxonomic scope" value="Eukaryota"/>
</dbReference>
<evidence type="ECO:0000256" key="1">
    <source>
        <dbReference type="ARBA" id="ARBA00022737"/>
    </source>
</evidence>
<dbReference type="InterPro" id="IPR002110">
    <property type="entry name" value="Ankyrin_rpt"/>
</dbReference>
<dbReference type="PROSITE" id="PS50088">
    <property type="entry name" value="ANK_REPEAT"/>
    <property type="match status" value="1"/>
</dbReference>
<evidence type="ECO:0000256" key="2">
    <source>
        <dbReference type="ARBA" id="ARBA00023043"/>
    </source>
</evidence>
<dbReference type="InterPro" id="IPR036770">
    <property type="entry name" value="Ankyrin_rpt-contain_sf"/>
</dbReference>
<protein>
    <recommendedName>
        <fullName evidence="4">F-box domain-containing protein</fullName>
    </recommendedName>
</protein>
<dbReference type="EMBL" id="CH476615">
    <property type="protein sequence ID" value="EEP76141.1"/>
    <property type="molecule type" value="Genomic_DNA"/>
</dbReference>
<proteinExistence type="predicted"/>
<evidence type="ECO:0000256" key="3">
    <source>
        <dbReference type="PROSITE-ProRule" id="PRU00023"/>
    </source>
</evidence>
<dbReference type="PROSITE" id="PS50297">
    <property type="entry name" value="ANK_REP_REGION"/>
    <property type="match status" value="1"/>
</dbReference>
<dbReference type="AlphaFoldDB" id="C4JFH6"/>
<dbReference type="GeneID" id="8441811"/>
<dbReference type="HOGENOM" id="CLU_489345_0_0_1"/>
<dbReference type="PANTHER" id="PTHR24198">
    <property type="entry name" value="ANKYRIN REPEAT AND PROTEIN KINASE DOMAIN-CONTAINING PROTEIN"/>
    <property type="match status" value="1"/>
</dbReference>
<dbReference type="VEuPathDB" id="FungiDB:UREG_00990"/>
<evidence type="ECO:0000259" key="4">
    <source>
        <dbReference type="PROSITE" id="PS50181"/>
    </source>
</evidence>
<dbReference type="OMA" id="WIHHETA"/>
<keyword evidence="2 3" id="KW-0040">ANK repeat</keyword>
<gene>
    <name evidence="5" type="ORF">UREG_00990</name>
</gene>
<organism evidence="5 6">
    <name type="scientific">Uncinocarpus reesii (strain UAMH 1704)</name>
    <dbReference type="NCBI Taxonomy" id="336963"/>
    <lineage>
        <taxon>Eukaryota</taxon>
        <taxon>Fungi</taxon>
        <taxon>Dikarya</taxon>
        <taxon>Ascomycota</taxon>
        <taxon>Pezizomycotina</taxon>
        <taxon>Eurotiomycetes</taxon>
        <taxon>Eurotiomycetidae</taxon>
        <taxon>Onygenales</taxon>
        <taxon>Onygenaceae</taxon>
        <taxon>Uncinocarpus</taxon>
    </lineage>
</organism>
<evidence type="ECO:0000313" key="5">
    <source>
        <dbReference type="EMBL" id="EEP76141.1"/>
    </source>
</evidence>
<sequence>MWRPTRAIADTITKLNGSSSLCLKMSLAALPTELLELILDDFIPPDWNLYATDDDLRWFKLRLVCSRFDAILSRQAFRKLHSFSLCYTARHITPAAKNWLLNQKLLLLERKLGCYHEVGSPNGGSRPGASDDHATSTSLLTNVHGVELGICYQIAYASDLALYQRYFKERLSLAAYRGDIAAVASLIAQGTDVKCQKHVVRPSNYTAAACFHGFPSVVCALLEHKATDPILECAEESPLCIAAGQGNEDVVRMLLERPNVTIGHEGTISCPLWYAAYFGHAGVLRLLLDKFPVCPDKYGLAPRTLLWFAACQGHTSVVQMLLERDDVNPNCHDSEGNTALLIATRNGHHEIVQLLLQRDDLNPNIKSSMNYTPLFEAAFKGHEAIVRSLLQCPAVDPNLGGCFDQSPISVAAEYGLTKIVGIFVERKDINVNSQNRHRRTPLSFACEKGNDEMVRLLLTREDIVLDIPDAWGYVPLMWAFREAYTDIILMLLERQLAAPVSVIPKKVDSKWKRLLTQTLFRRPETKISAQTKPQNESRIATRWKHRVGAEMLQGWLF</sequence>